<dbReference type="EMBL" id="LT670817">
    <property type="protein sequence ID" value="SHH17049.1"/>
    <property type="molecule type" value="Genomic_DNA"/>
</dbReference>
<proteinExistence type="predicted"/>
<name>A0A1M5QTK4_9BRAD</name>
<sequence>MFIIDRAAYVRAATGAMLTGQPFETLVDACRRQAAEEAAAKVVSFTDMRMKLRPPVSTET</sequence>
<dbReference type="AlphaFoldDB" id="A0A1M5QTK4"/>
<evidence type="ECO:0000313" key="1">
    <source>
        <dbReference type="EMBL" id="SHH17049.1"/>
    </source>
</evidence>
<reference evidence="1 2" key="1">
    <citation type="submission" date="2016-11" db="EMBL/GenBank/DDBJ databases">
        <authorList>
            <person name="Jaros S."/>
            <person name="Januszkiewicz K."/>
            <person name="Wedrychowicz H."/>
        </authorList>
    </citation>
    <scope>NUCLEOTIDE SEQUENCE [LARGE SCALE GENOMIC DNA]</scope>
    <source>
        <strain evidence="1 2">GAS138</strain>
    </source>
</reference>
<dbReference type="RefSeq" id="WP_154072352.1">
    <property type="nucleotide sequence ID" value="NZ_LT670817.1"/>
</dbReference>
<evidence type="ECO:0000313" key="2">
    <source>
        <dbReference type="Proteomes" id="UP000189796"/>
    </source>
</evidence>
<organism evidence="1 2">
    <name type="scientific">Bradyrhizobium erythrophlei</name>
    <dbReference type="NCBI Taxonomy" id="1437360"/>
    <lineage>
        <taxon>Bacteria</taxon>
        <taxon>Pseudomonadati</taxon>
        <taxon>Pseudomonadota</taxon>
        <taxon>Alphaproteobacteria</taxon>
        <taxon>Hyphomicrobiales</taxon>
        <taxon>Nitrobacteraceae</taxon>
        <taxon>Bradyrhizobium</taxon>
    </lineage>
</organism>
<gene>
    <name evidence="1" type="ORF">SAMN05443248_3941</name>
</gene>
<accession>A0A1M5QTK4</accession>
<protein>
    <submittedName>
        <fullName evidence="1">Uncharacterized protein</fullName>
    </submittedName>
</protein>
<dbReference type="Proteomes" id="UP000189796">
    <property type="component" value="Chromosome I"/>
</dbReference>